<dbReference type="Gene3D" id="3.40.50.300">
    <property type="entry name" value="P-loop containing nucleotide triphosphate hydrolases"/>
    <property type="match status" value="1"/>
</dbReference>
<keyword evidence="6 12" id="KW-0067">ATP-binding</keyword>
<feature type="domain" description="ABC transmembrane type-1" evidence="11">
    <location>
        <begin position="16"/>
        <end position="298"/>
    </location>
</feature>
<dbReference type="InterPro" id="IPR027417">
    <property type="entry name" value="P-loop_NTPase"/>
</dbReference>
<dbReference type="SUPFAM" id="SSF52540">
    <property type="entry name" value="P-loop containing nucleoside triphosphate hydrolases"/>
    <property type="match status" value="1"/>
</dbReference>
<feature type="transmembrane region" description="Helical" evidence="9">
    <location>
        <begin position="269"/>
        <end position="296"/>
    </location>
</feature>
<dbReference type="PANTHER" id="PTHR43394:SF1">
    <property type="entry name" value="ATP-BINDING CASSETTE SUB-FAMILY B MEMBER 10, MITOCHONDRIAL"/>
    <property type="match status" value="1"/>
</dbReference>
<keyword evidence="2" id="KW-0813">Transport</keyword>
<name>A0A3N4G1X2_9LACT</name>
<evidence type="ECO:0000256" key="4">
    <source>
        <dbReference type="ARBA" id="ARBA00022692"/>
    </source>
</evidence>
<keyword evidence="3" id="KW-1003">Cell membrane</keyword>
<gene>
    <name evidence="12" type="ORF">EF384_08600</name>
</gene>
<dbReference type="GO" id="GO:0015421">
    <property type="term" value="F:ABC-type oligopeptide transporter activity"/>
    <property type="evidence" value="ECO:0007669"/>
    <property type="project" value="TreeGrafter"/>
</dbReference>
<dbReference type="InterPro" id="IPR003593">
    <property type="entry name" value="AAA+_ATPase"/>
</dbReference>
<dbReference type="GO" id="GO:0005886">
    <property type="term" value="C:plasma membrane"/>
    <property type="evidence" value="ECO:0007669"/>
    <property type="project" value="UniProtKB-SubCell"/>
</dbReference>
<dbReference type="PROSITE" id="PS00211">
    <property type="entry name" value="ABC_TRANSPORTER_1"/>
    <property type="match status" value="1"/>
</dbReference>
<dbReference type="InterPro" id="IPR039421">
    <property type="entry name" value="Type_1_exporter"/>
</dbReference>
<feature type="transmembrane region" description="Helical" evidence="9">
    <location>
        <begin position="134"/>
        <end position="152"/>
    </location>
</feature>
<accession>A0A3N4G1X2</accession>
<dbReference type="SUPFAM" id="SSF90123">
    <property type="entry name" value="ABC transporter transmembrane region"/>
    <property type="match status" value="1"/>
</dbReference>
<dbReference type="PROSITE" id="PS50929">
    <property type="entry name" value="ABC_TM1F"/>
    <property type="match status" value="1"/>
</dbReference>
<dbReference type="AlphaFoldDB" id="A0A3N4G1X2"/>
<feature type="transmembrane region" description="Helical" evidence="9">
    <location>
        <begin position="158"/>
        <end position="178"/>
    </location>
</feature>
<evidence type="ECO:0000313" key="13">
    <source>
        <dbReference type="Proteomes" id="UP000273977"/>
    </source>
</evidence>
<evidence type="ECO:0000256" key="8">
    <source>
        <dbReference type="ARBA" id="ARBA00023136"/>
    </source>
</evidence>
<evidence type="ECO:0000256" key="2">
    <source>
        <dbReference type="ARBA" id="ARBA00022448"/>
    </source>
</evidence>
<proteinExistence type="predicted"/>
<evidence type="ECO:0000313" key="12">
    <source>
        <dbReference type="EMBL" id="RPA56949.1"/>
    </source>
</evidence>
<organism evidence="12 13">
    <name type="scientific">Aerococcus agrisoli</name>
    <dbReference type="NCBI Taxonomy" id="2487350"/>
    <lineage>
        <taxon>Bacteria</taxon>
        <taxon>Bacillati</taxon>
        <taxon>Bacillota</taxon>
        <taxon>Bacilli</taxon>
        <taxon>Lactobacillales</taxon>
        <taxon>Aerococcaceae</taxon>
        <taxon>Aerococcus</taxon>
    </lineage>
</organism>
<evidence type="ECO:0000259" key="10">
    <source>
        <dbReference type="PROSITE" id="PS50893"/>
    </source>
</evidence>
<dbReference type="SMART" id="SM00382">
    <property type="entry name" value="AAA"/>
    <property type="match status" value="1"/>
</dbReference>
<comment type="subcellular location">
    <subcellularLocation>
        <location evidence="1">Cell membrane</location>
        <topology evidence="1">Multi-pass membrane protein</topology>
    </subcellularLocation>
</comment>
<dbReference type="FunFam" id="3.40.50.300:FF:000221">
    <property type="entry name" value="Multidrug ABC transporter ATP-binding protein"/>
    <property type="match status" value="1"/>
</dbReference>
<dbReference type="InterPro" id="IPR017871">
    <property type="entry name" value="ABC_transporter-like_CS"/>
</dbReference>
<evidence type="ECO:0000256" key="5">
    <source>
        <dbReference type="ARBA" id="ARBA00022741"/>
    </source>
</evidence>
<keyword evidence="4 9" id="KW-0812">Transmembrane</keyword>
<dbReference type="InterPro" id="IPR036640">
    <property type="entry name" value="ABC1_TM_sf"/>
</dbReference>
<dbReference type="OrthoDB" id="9770415at2"/>
<dbReference type="GO" id="GO:0005524">
    <property type="term" value="F:ATP binding"/>
    <property type="evidence" value="ECO:0007669"/>
    <property type="project" value="UniProtKB-KW"/>
</dbReference>
<comment type="caution">
    <text evidence="12">The sequence shown here is derived from an EMBL/GenBank/DDBJ whole genome shotgun (WGS) entry which is preliminary data.</text>
</comment>
<dbReference type="EMBL" id="RKMG01000035">
    <property type="protein sequence ID" value="RPA56949.1"/>
    <property type="molecule type" value="Genomic_DNA"/>
</dbReference>
<evidence type="ECO:0000259" key="11">
    <source>
        <dbReference type="PROSITE" id="PS50929"/>
    </source>
</evidence>
<protein>
    <submittedName>
        <fullName evidence="12">ABC transporter ATP-binding protein</fullName>
    </submittedName>
</protein>
<dbReference type="InterPro" id="IPR003439">
    <property type="entry name" value="ABC_transporter-like_ATP-bd"/>
</dbReference>
<keyword evidence="13" id="KW-1185">Reference proteome</keyword>
<evidence type="ECO:0000256" key="1">
    <source>
        <dbReference type="ARBA" id="ARBA00004651"/>
    </source>
</evidence>
<reference evidence="12 13" key="1">
    <citation type="submission" date="2018-11" db="EMBL/GenBank/DDBJ databases">
        <title>Aerococcus sp. SJQ22, whole genome shotgun sequence.</title>
        <authorList>
            <person name="Sun L."/>
            <person name="Gao X."/>
            <person name="Chen W."/>
            <person name="Huang K."/>
        </authorList>
    </citation>
    <scope>NUCLEOTIDE SEQUENCE [LARGE SCALE GENOMIC DNA]</scope>
    <source>
        <strain evidence="12 13">SJQ22</strain>
    </source>
</reference>
<sequence>MKFIWQYVKRYPGKLLITFIATFGVAAVMIGLPTYLAQMIDNAIINENENLLWYYALIMIGLVLLSLISRTITSYTTSSIVNDMTMNIRNDAYEKMQSLSHHEFQELGVASLTTRISTDAFVILQFMEMILRQGLVSPMMLIFSIVMIFSISPALGVYIIPVSIIIILAVIFIAKYTLPISEKQQASLDNINRILRENITGLRVIRAFNNENFQQGRFQDVNKDYKSLSSKLFKTIAITPAIFSLLLNMVIITILWFGSSMIAEGNMQVGIMVAFIEYVFHALYSLLMFANIFMMYPRASVSASRLQEVMDTPITVANPDAQVAITDTDEHGTLEFRNVDFAYPDASKPVLRNISFKTEPGQTVAFIGSTGSGKSTIVKLIPRFYDVTKGQILVDGVDVRNYELNALRNKIGYTPQKALLFTGDIAENLRYGKFNADEEDMEHATTVSQAYEFIHRLDTKYGTHLDEGGANLSGGQKQRLSIARSIIADREIYIFDDSFSALDFKTDAAVRQALKEETKDATTIIVAQRVSSIIHADQIIVLDEGEVAARGTHKELLQTSDLYYEIASSQLSEEELNRDY</sequence>
<dbReference type="Pfam" id="PF00005">
    <property type="entry name" value="ABC_tran"/>
    <property type="match status" value="1"/>
</dbReference>
<evidence type="ECO:0000256" key="9">
    <source>
        <dbReference type="SAM" id="Phobius"/>
    </source>
</evidence>
<dbReference type="Proteomes" id="UP000273977">
    <property type="component" value="Unassembled WGS sequence"/>
</dbReference>
<feature type="transmembrane region" description="Helical" evidence="9">
    <location>
        <begin position="52"/>
        <end position="69"/>
    </location>
</feature>
<feature type="domain" description="ABC transporter" evidence="10">
    <location>
        <begin position="334"/>
        <end position="569"/>
    </location>
</feature>
<dbReference type="PROSITE" id="PS50893">
    <property type="entry name" value="ABC_TRANSPORTER_2"/>
    <property type="match status" value="1"/>
</dbReference>
<keyword evidence="8 9" id="KW-0472">Membrane</keyword>
<dbReference type="InterPro" id="IPR011527">
    <property type="entry name" value="ABC1_TM_dom"/>
</dbReference>
<dbReference type="RefSeq" id="WP_123781161.1">
    <property type="nucleotide sequence ID" value="NZ_RKMG01000035.1"/>
</dbReference>
<evidence type="ECO:0000256" key="6">
    <source>
        <dbReference type="ARBA" id="ARBA00022840"/>
    </source>
</evidence>
<dbReference type="PANTHER" id="PTHR43394">
    <property type="entry name" value="ATP-DEPENDENT PERMEASE MDL1, MITOCHONDRIAL"/>
    <property type="match status" value="1"/>
</dbReference>
<dbReference type="Pfam" id="PF00664">
    <property type="entry name" value="ABC_membrane"/>
    <property type="match status" value="1"/>
</dbReference>
<dbReference type="GO" id="GO:0016887">
    <property type="term" value="F:ATP hydrolysis activity"/>
    <property type="evidence" value="ECO:0007669"/>
    <property type="project" value="InterPro"/>
</dbReference>
<evidence type="ECO:0000256" key="3">
    <source>
        <dbReference type="ARBA" id="ARBA00022475"/>
    </source>
</evidence>
<dbReference type="Gene3D" id="1.20.1560.10">
    <property type="entry name" value="ABC transporter type 1, transmembrane domain"/>
    <property type="match status" value="1"/>
</dbReference>
<keyword evidence="7 9" id="KW-1133">Transmembrane helix</keyword>
<evidence type="ECO:0000256" key="7">
    <source>
        <dbReference type="ARBA" id="ARBA00022989"/>
    </source>
</evidence>
<feature type="transmembrane region" description="Helical" evidence="9">
    <location>
        <begin position="232"/>
        <end position="257"/>
    </location>
</feature>
<keyword evidence="5" id="KW-0547">Nucleotide-binding</keyword>
<feature type="transmembrane region" description="Helical" evidence="9">
    <location>
        <begin position="12"/>
        <end position="32"/>
    </location>
</feature>
<dbReference type="CDD" id="cd18548">
    <property type="entry name" value="ABC_6TM_Tm287_like"/>
    <property type="match status" value="1"/>
</dbReference>